<accession>A0A0V0ZSM4</accession>
<dbReference type="AlphaFoldDB" id="A0A0V0ZSM4"/>
<keyword evidence="3" id="KW-1185">Reference proteome</keyword>
<dbReference type="Proteomes" id="UP000054783">
    <property type="component" value="Unassembled WGS sequence"/>
</dbReference>
<evidence type="ECO:0000256" key="1">
    <source>
        <dbReference type="SAM" id="MobiDB-lite"/>
    </source>
</evidence>
<proteinExistence type="predicted"/>
<feature type="region of interest" description="Disordered" evidence="1">
    <location>
        <begin position="1"/>
        <end position="20"/>
    </location>
</feature>
<protein>
    <submittedName>
        <fullName evidence="2">Uncharacterized protein</fullName>
    </submittedName>
</protein>
<comment type="caution">
    <text evidence="2">The sequence shown here is derived from an EMBL/GenBank/DDBJ whole genome shotgun (WGS) entry which is preliminary data.</text>
</comment>
<organism evidence="2 3">
    <name type="scientific">Trichinella patagoniensis</name>
    <dbReference type="NCBI Taxonomy" id="990121"/>
    <lineage>
        <taxon>Eukaryota</taxon>
        <taxon>Metazoa</taxon>
        <taxon>Ecdysozoa</taxon>
        <taxon>Nematoda</taxon>
        <taxon>Enoplea</taxon>
        <taxon>Dorylaimia</taxon>
        <taxon>Trichinellida</taxon>
        <taxon>Trichinellidae</taxon>
        <taxon>Trichinella</taxon>
    </lineage>
</organism>
<name>A0A0V0ZSM4_9BILA</name>
<evidence type="ECO:0000313" key="3">
    <source>
        <dbReference type="Proteomes" id="UP000054783"/>
    </source>
</evidence>
<evidence type="ECO:0000313" key="2">
    <source>
        <dbReference type="EMBL" id="KRY15268.1"/>
    </source>
</evidence>
<gene>
    <name evidence="2" type="ORF">T12_7425</name>
</gene>
<sequence>MEAADREMASWGQQLKKRKHTDIRSLDATVVAGWTNGHRSAPIRTTDVDCGDVLDIRKECADPAMSVDFQCAI</sequence>
<reference evidence="2 3" key="1">
    <citation type="submission" date="2015-01" db="EMBL/GenBank/DDBJ databases">
        <title>Evolution of Trichinella species and genotypes.</title>
        <authorList>
            <person name="Korhonen P.K."/>
            <person name="Edoardo P."/>
            <person name="Giuseppe L.R."/>
            <person name="Gasser R.B."/>
        </authorList>
    </citation>
    <scope>NUCLEOTIDE SEQUENCE [LARGE SCALE GENOMIC DNA]</scope>
    <source>
        <strain evidence="2">ISS2496</strain>
    </source>
</reference>
<dbReference type="EMBL" id="JYDQ01000099">
    <property type="protein sequence ID" value="KRY15268.1"/>
    <property type="molecule type" value="Genomic_DNA"/>
</dbReference>